<gene>
    <name evidence="2" type="ORF">MQC88_01210</name>
</gene>
<evidence type="ECO:0000259" key="1">
    <source>
        <dbReference type="Pfam" id="PF18914"/>
    </source>
</evidence>
<feature type="domain" description="DUF5666" evidence="1">
    <location>
        <begin position="153"/>
        <end position="222"/>
    </location>
</feature>
<dbReference type="RefSeq" id="WP_243318473.1">
    <property type="nucleotide sequence ID" value="NZ_JALGCL010000001.1"/>
</dbReference>
<dbReference type="Proteomes" id="UP001165423">
    <property type="component" value="Unassembled WGS sequence"/>
</dbReference>
<keyword evidence="3" id="KW-1185">Reference proteome</keyword>
<dbReference type="Pfam" id="PF18914">
    <property type="entry name" value="DUF5666"/>
    <property type="match status" value="2"/>
</dbReference>
<name>A0ABT0A0V0_9GAMM</name>
<dbReference type="PROSITE" id="PS51257">
    <property type="entry name" value="PROKAR_LIPOPROTEIN"/>
    <property type="match status" value="1"/>
</dbReference>
<reference evidence="2 3" key="1">
    <citation type="submission" date="2022-03" db="EMBL/GenBank/DDBJ databases">
        <title>Luteimonas soily sp. nov., a novel bacterium isolated from the soil.</title>
        <authorList>
            <person name="Zhang X."/>
        </authorList>
    </citation>
    <scope>NUCLEOTIDE SEQUENCE [LARGE SCALE GENOMIC DNA]</scope>
    <source>
        <strain evidence="2 3">50</strain>
    </source>
</reference>
<organism evidence="2 3">
    <name type="scientific">Cognatiluteimonas sedimenti</name>
    <dbReference type="NCBI Taxonomy" id="2927791"/>
    <lineage>
        <taxon>Bacteria</taxon>
        <taxon>Pseudomonadati</taxon>
        <taxon>Pseudomonadota</taxon>
        <taxon>Gammaproteobacteria</taxon>
        <taxon>Lysobacterales</taxon>
        <taxon>Lysobacteraceae</taxon>
        <taxon>Cognatiluteimonas</taxon>
    </lineage>
</organism>
<feature type="domain" description="DUF5666" evidence="1">
    <location>
        <begin position="89"/>
        <end position="134"/>
    </location>
</feature>
<proteinExistence type="predicted"/>
<evidence type="ECO:0000313" key="2">
    <source>
        <dbReference type="EMBL" id="MCJ0824590.1"/>
    </source>
</evidence>
<evidence type="ECO:0000313" key="3">
    <source>
        <dbReference type="Proteomes" id="UP001165423"/>
    </source>
</evidence>
<accession>A0ABT0A0V0</accession>
<sequence>MHTHSDRPQAGHARRWHIALALLAALLLGGCATGYGSYPGGSTYPGGGAYPGGYGSQRLLATVQGVDANYGRLLVSVDNRGYYGGQSRVELYFDRNTQLVYQGRLQSVAGLERGDRVSVDAVQSGGRLWARRIELVQDVRNAHGGSYYGGDLRGAVSFVDPRAQTIVITRGGYSGGREQVRYDRNTRVEYRGQWLRPEQLDPGDVVSIQARPWGNAWLAEYIRVEVDVRSRY</sequence>
<protein>
    <submittedName>
        <fullName evidence="2">DUF5666 domain-containing protein</fullName>
    </submittedName>
</protein>
<dbReference type="InterPro" id="IPR043724">
    <property type="entry name" value="DUF5666"/>
</dbReference>
<comment type="caution">
    <text evidence="2">The sequence shown here is derived from an EMBL/GenBank/DDBJ whole genome shotgun (WGS) entry which is preliminary data.</text>
</comment>
<dbReference type="EMBL" id="JALGCL010000001">
    <property type="protein sequence ID" value="MCJ0824590.1"/>
    <property type="molecule type" value="Genomic_DNA"/>
</dbReference>